<keyword evidence="3" id="KW-1185">Reference proteome</keyword>
<reference evidence="2" key="1">
    <citation type="journal article" date="2023" name="Science">
        <title>Genome structures resolve the early diversification of teleost fishes.</title>
        <authorList>
            <person name="Parey E."/>
            <person name="Louis A."/>
            <person name="Montfort J."/>
            <person name="Bouchez O."/>
            <person name="Roques C."/>
            <person name="Iampietro C."/>
            <person name="Lluch J."/>
            <person name="Castinel A."/>
            <person name="Donnadieu C."/>
            <person name="Desvignes T."/>
            <person name="Floi Bucao C."/>
            <person name="Jouanno E."/>
            <person name="Wen M."/>
            <person name="Mejri S."/>
            <person name="Dirks R."/>
            <person name="Jansen H."/>
            <person name="Henkel C."/>
            <person name="Chen W.J."/>
            <person name="Zahm M."/>
            <person name="Cabau C."/>
            <person name="Klopp C."/>
            <person name="Thompson A.W."/>
            <person name="Robinson-Rechavi M."/>
            <person name="Braasch I."/>
            <person name="Lecointre G."/>
            <person name="Bobe J."/>
            <person name="Postlethwait J.H."/>
            <person name="Berthelot C."/>
            <person name="Roest Crollius H."/>
            <person name="Guiguen Y."/>
        </authorList>
    </citation>
    <scope>NUCLEOTIDE SEQUENCE</scope>
    <source>
        <strain evidence="2">NC1722</strain>
    </source>
</reference>
<evidence type="ECO:0000256" key="1">
    <source>
        <dbReference type="SAM" id="MobiDB-lite"/>
    </source>
</evidence>
<dbReference type="EMBL" id="JAINUG010000014">
    <property type="protein sequence ID" value="KAJ8414006.1"/>
    <property type="molecule type" value="Genomic_DNA"/>
</dbReference>
<dbReference type="Proteomes" id="UP001221898">
    <property type="component" value="Unassembled WGS sequence"/>
</dbReference>
<name>A0AAD7T5Q1_9TELE</name>
<accession>A0AAD7T5Q1</accession>
<gene>
    <name evidence="2" type="ORF">AAFF_G00066040</name>
</gene>
<dbReference type="AlphaFoldDB" id="A0AAD7T5Q1"/>
<organism evidence="2 3">
    <name type="scientific">Aldrovandia affinis</name>
    <dbReference type="NCBI Taxonomy" id="143900"/>
    <lineage>
        <taxon>Eukaryota</taxon>
        <taxon>Metazoa</taxon>
        <taxon>Chordata</taxon>
        <taxon>Craniata</taxon>
        <taxon>Vertebrata</taxon>
        <taxon>Euteleostomi</taxon>
        <taxon>Actinopterygii</taxon>
        <taxon>Neopterygii</taxon>
        <taxon>Teleostei</taxon>
        <taxon>Notacanthiformes</taxon>
        <taxon>Halosauridae</taxon>
        <taxon>Aldrovandia</taxon>
    </lineage>
</organism>
<feature type="region of interest" description="Disordered" evidence="1">
    <location>
        <begin position="1"/>
        <end position="71"/>
    </location>
</feature>
<proteinExistence type="predicted"/>
<feature type="compositionally biased region" description="Polar residues" evidence="1">
    <location>
        <begin position="62"/>
        <end position="71"/>
    </location>
</feature>
<comment type="caution">
    <text evidence="2">The sequence shown here is derived from an EMBL/GenBank/DDBJ whole genome shotgun (WGS) entry which is preliminary data.</text>
</comment>
<protein>
    <submittedName>
        <fullName evidence="2">Uncharacterized protein</fullName>
    </submittedName>
</protein>
<sequence>MDSSPRSGSHVLSGPGSGWNCAGGAQRAHPVVRRRGVQPVRPLAGRGDVCADEETQGAGESGLTSDQRVSGGSSVFPVTIATWLARTGTFVDVGFLSGIATAVLHGA</sequence>
<evidence type="ECO:0000313" key="3">
    <source>
        <dbReference type="Proteomes" id="UP001221898"/>
    </source>
</evidence>
<evidence type="ECO:0000313" key="2">
    <source>
        <dbReference type="EMBL" id="KAJ8414006.1"/>
    </source>
</evidence>